<feature type="transmembrane region" description="Helical" evidence="2">
    <location>
        <begin position="124"/>
        <end position="147"/>
    </location>
</feature>
<keyword evidence="2" id="KW-1133">Transmembrane helix</keyword>
<dbReference type="Proteomes" id="UP000736335">
    <property type="component" value="Unassembled WGS sequence"/>
</dbReference>
<evidence type="ECO:0000256" key="1">
    <source>
        <dbReference type="SAM" id="MobiDB-lite"/>
    </source>
</evidence>
<accession>A0A9P6HLP4</accession>
<dbReference type="AlphaFoldDB" id="A0A9P6HLP4"/>
<feature type="domain" description="DUF6533" evidence="3">
    <location>
        <begin position="38"/>
        <end position="83"/>
    </location>
</feature>
<feature type="transmembrane region" description="Helical" evidence="2">
    <location>
        <begin position="244"/>
        <end position="262"/>
    </location>
</feature>
<dbReference type="Pfam" id="PF20151">
    <property type="entry name" value="DUF6533"/>
    <property type="match status" value="1"/>
</dbReference>
<feature type="region of interest" description="Disordered" evidence="1">
    <location>
        <begin position="296"/>
        <end position="318"/>
    </location>
</feature>
<feature type="transmembrane region" description="Helical" evidence="2">
    <location>
        <begin position="69"/>
        <end position="92"/>
    </location>
</feature>
<proteinExistence type="predicted"/>
<feature type="transmembrane region" description="Helical" evidence="2">
    <location>
        <begin position="217"/>
        <end position="238"/>
    </location>
</feature>
<gene>
    <name evidence="4" type="ORF">BJ322DRAFT_380751</name>
</gene>
<evidence type="ECO:0000256" key="2">
    <source>
        <dbReference type="SAM" id="Phobius"/>
    </source>
</evidence>
<sequence>MGIKRSIARLASRKRLLPLHTSMASYDGIGFDVTITKYGSLALGAVLFYDYLLTLQDEVRYVWGGKKSWVFCLFLTNRYVSLIYEVWVLVAFNFAGYTGKMSVQSQRTLFHQLKFDSCKETVRIQVAFFVYATLLAQVLFVAQVYALSGRNRKVLAAAFQICILDTSVTFNARAAYTIFSLAYNVASLLTLLRLSYLTCGPSSTWPVVLKTMIKDSALYFVVVFTSHSLGCLFMTLNASSVKTSSYAVVNVLIPVMVSRIVLNLRKSNDQATNAHSEWASRLVSFAPNHELTVRTQTRHQATFPGSGSRGTSFHSDTL</sequence>
<comment type="caution">
    <text evidence="4">The sequence shown here is derived from an EMBL/GenBank/DDBJ whole genome shotgun (WGS) entry which is preliminary data.</text>
</comment>
<evidence type="ECO:0000313" key="4">
    <source>
        <dbReference type="EMBL" id="KAF9790363.1"/>
    </source>
</evidence>
<evidence type="ECO:0000313" key="5">
    <source>
        <dbReference type="Proteomes" id="UP000736335"/>
    </source>
</evidence>
<dbReference type="InterPro" id="IPR045340">
    <property type="entry name" value="DUF6533"/>
</dbReference>
<reference evidence="4" key="2">
    <citation type="submission" date="2020-11" db="EMBL/GenBank/DDBJ databases">
        <authorList>
            <consortium name="DOE Joint Genome Institute"/>
            <person name="Kuo A."/>
            <person name="Miyauchi S."/>
            <person name="Kiss E."/>
            <person name="Drula E."/>
            <person name="Kohler A."/>
            <person name="Sanchez-Garcia M."/>
            <person name="Andreopoulos B."/>
            <person name="Barry K.W."/>
            <person name="Bonito G."/>
            <person name="Buee M."/>
            <person name="Carver A."/>
            <person name="Chen C."/>
            <person name="Cichocki N."/>
            <person name="Clum A."/>
            <person name="Culley D."/>
            <person name="Crous P.W."/>
            <person name="Fauchery L."/>
            <person name="Girlanda M."/>
            <person name="Hayes R."/>
            <person name="Keri Z."/>
            <person name="Labutti K."/>
            <person name="Lipzen A."/>
            <person name="Lombard V."/>
            <person name="Magnuson J."/>
            <person name="Maillard F."/>
            <person name="Morin E."/>
            <person name="Murat C."/>
            <person name="Nolan M."/>
            <person name="Ohm R."/>
            <person name="Pangilinan J."/>
            <person name="Pereira M."/>
            <person name="Perotto S."/>
            <person name="Peter M."/>
            <person name="Riley R."/>
            <person name="Sitrit Y."/>
            <person name="Stielow B."/>
            <person name="Szollosi G."/>
            <person name="Zifcakova L."/>
            <person name="Stursova M."/>
            <person name="Spatafora J.W."/>
            <person name="Tedersoo L."/>
            <person name="Vaario L.-M."/>
            <person name="Yamada A."/>
            <person name="Yan M."/>
            <person name="Wang P."/>
            <person name="Xu J."/>
            <person name="Bruns T."/>
            <person name="Baldrian P."/>
            <person name="Vilgalys R."/>
            <person name="Henrissat B."/>
            <person name="Grigoriev I.V."/>
            <person name="Hibbett D."/>
            <person name="Nagy L.G."/>
            <person name="Martin F.M."/>
        </authorList>
    </citation>
    <scope>NUCLEOTIDE SEQUENCE</scope>
    <source>
        <strain evidence="4">UH-Tt-Lm1</strain>
    </source>
</reference>
<name>A0A9P6HLP4_9AGAM</name>
<dbReference type="OrthoDB" id="2745134at2759"/>
<dbReference type="EMBL" id="WIUZ02000002">
    <property type="protein sequence ID" value="KAF9790363.1"/>
    <property type="molecule type" value="Genomic_DNA"/>
</dbReference>
<keyword evidence="2" id="KW-0472">Membrane</keyword>
<protein>
    <recommendedName>
        <fullName evidence="3">DUF6533 domain-containing protein</fullName>
    </recommendedName>
</protein>
<feature type="transmembrane region" description="Helical" evidence="2">
    <location>
        <begin position="178"/>
        <end position="196"/>
    </location>
</feature>
<organism evidence="4 5">
    <name type="scientific">Thelephora terrestris</name>
    <dbReference type="NCBI Taxonomy" id="56493"/>
    <lineage>
        <taxon>Eukaryota</taxon>
        <taxon>Fungi</taxon>
        <taxon>Dikarya</taxon>
        <taxon>Basidiomycota</taxon>
        <taxon>Agaricomycotina</taxon>
        <taxon>Agaricomycetes</taxon>
        <taxon>Thelephorales</taxon>
        <taxon>Thelephoraceae</taxon>
        <taxon>Thelephora</taxon>
    </lineage>
</organism>
<reference evidence="4" key="1">
    <citation type="journal article" date="2020" name="Nat. Commun.">
        <title>Large-scale genome sequencing of mycorrhizal fungi provides insights into the early evolution of symbiotic traits.</title>
        <authorList>
            <person name="Miyauchi S."/>
            <person name="Kiss E."/>
            <person name="Kuo A."/>
            <person name="Drula E."/>
            <person name="Kohler A."/>
            <person name="Sanchez-Garcia M."/>
            <person name="Morin E."/>
            <person name="Andreopoulos B."/>
            <person name="Barry K.W."/>
            <person name="Bonito G."/>
            <person name="Buee M."/>
            <person name="Carver A."/>
            <person name="Chen C."/>
            <person name="Cichocki N."/>
            <person name="Clum A."/>
            <person name="Culley D."/>
            <person name="Crous P.W."/>
            <person name="Fauchery L."/>
            <person name="Girlanda M."/>
            <person name="Hayes R.D."/>
            <person name="Keri Z."/>
            <person name="LaButti K."/>
            <person name="Lipzen A."/>
            <person name="Lombard V."/>
            <person name="Magnuson J."/>
            <person name="Maillard F."/>
            <person name="Murat C."/>
            <person name="Nolan M."/>
            <person name="Ohm R.A."/>
            <person name="Pangilinan J."/>
            <person name="Pereira M.F."/>
            <person name="Perotto S."/>
            <person name="Peter M."/>
            <person name="Pfister S."/>
            <person name="Riley R."/>
            <person name="Sitrit Y."/>
            <person name="Stielow J.B."/>
            <person name="Szollosi G."/>
            <person name="Zifcakova L."/>
            <person name="Stursova M."/>
            <person name="Spatafora J.W."/>
            <person name="Tedersoo L."/>
            <person name="Vaario L.M."/>
            <person name="Yamada A."/>
            <person name="Yan M."/>
            <person name="Wang P."/>
            <person name="Xu J."/>
            <person name="Bruns T."/>
            <person name="Baldrian P."/>
            <person name="Vilgalys R."/>
            <person name="Dunand C."/>
            <person name="Henrissat B."/>
            <person name="Grigoriev I.V."/>
            <person name="Hibbett D."/>
            <person name="Nagy L.G."/>
            <person name="Martin F.M."/>
        </authorList>
    </citation>
    <scope>NUCLEOTIDE SEQUENCE</scope>
    <source>
        <strain evidence="4">UH-Tt-Lm1</strain>
    </source>
</reference>
<keyword evidence="5" id="KW-1185">Reference proteome</keyword>
<evidence type="ECO:0000259" key="3">
    <source>
        <dbReference type="Pfam" id="PF20151"/>
    </source>
</evidence>
<keyword evidence="2" id="KW-0812">Transmembrane</keyword>